<gene>
    <name evidence="8" type="ORF">NDI79_06585</name>
</gene>
<evidence type="ECO:0000256" key="1">
    <source>
        <dbReference type="ARBA" id="ARBA00004141"/>
    </source>
</evidence>
<name>A0ABU2FZ70_9EURY</name>
<feature type="transmembrane region" description="Helical" evidence="6">
    <location>
        <begin position="210"/>
        <end position="239"/>
    </location>
</feature>
<evidence type="ECO:0000256" key="2">
    <source>
        <dbReference type="ARBA" id="ARBA00022692"/>
    </source>
</evidence>
<feature type="transmembrane region" description="Helical" evidence="6">
    <location>
        <begin position="148"/>
        <end position="172"/>
    </location>
</feature>
<dbReference type="PANTHER" id="PTHR32322:SF2">
    <property type="entry name" value="EAMA DOMAIN-CONTAINING PROTEIN"/>
    <property type="match status" value="1"/>
</dbReference>
<feature type="transmembrane region" description="Helical" evidence="6">
    <location>
        <begin position="67"/>
        <end position="87"/>
    </location>
</feature>
<evidence type="ECO:0000259" key="7">
    <source>
        <dbReference type="Pfam" id="PF00892"/>
    </source>
</evidence>
<evidence type="ECO:0000256" key="6">
    <source>
        <dbReference type="SAM" id="Phobius"/>
    </source>
</evidence>
<organism evidence="8 9">
    <name type="scientific">Halogeometricum luteum</name>
    <dbReference type="NCBI Taxonomy" id="2950537"/>
    <lineage>
        <taxon>Archaea</taxon>
        <taxon>Methanobacteriati</taxon>
        <taxon>Methanobacteriota</taxon>
        <taxon>Stenosarchaea group</taxon>
        <taxon>Halobacteria</taxon>
        <taxon>Halobacteriales</taxon>
        <taxon>Haloferacaceae</taxon>
        <taxon>Halogeometricum</taxon>
    </lineage>
</organism>
<protein>
    <submittedName>
        <fullName evidence="8">DMT family transporter</fullName>
    </submittedName>
</protein>
<evidence type="ECO:0000313" key="9">
    <source>
        <dbReference type="Proteomes" id="UP001254813"/>
    </source>
</evidence>
<keyword evidence="9" id="KW-1185">Reference proteome</keyword>
<sequence>MDRDRLLAAAPLLAAALWGGMYVVSKWGFREVPPLTLVFLRVALGAGALYAVVRLTTPERSFSRRDWRRLAGLAAWLTAALSTQFVGTDLTNASQGALLTVLTPVFMVALGVTALDERLSRRKLLGTALALVGTLVVLAGRYDPTAVAGGGLAGVGLLLFSAFAFAGFSVFGKPLIERYSALETVTYATLLSVPMFGALVPLEWFLDPGAFASVAVTPTLVAAVLYLGLLSTAAAWYCWYKGMEYADASSVAVFFFAQPVVGVLLGAVVLGERVGVEILIGGALLVAGVYVVNRAGESGDAGGAEEADAGAEASRTRPARSE</sequence>
<comment type="caution">
    <text evidence="8">The sequence shown here is derived from an EMBL/GenBank/DDBJ whole genome shotgun (WGS) entry which is preliminary data.</text>
</comment>
<evidence type="ECO:0000313" key="8">
    <source>
        <dbReference type="EMBL" id="MDS0293836.1"/>
    </source>
</evidence>
<accession>A0ABU2FZ70</accession>
<feature type="domain" description="EamA" evidence="7">
    <location>
        <begin position="12"/>
        <end position="138"/>
    </location>
</feature>
<dbReference type="SUPFAM" id="SSF103481">
    <property type="entry name" value="Multidrug resistance efflux transporter EmrE"/>
    <property type="match status" value="2"/>
</dbReference>
<feature type="transmembrane region" description="Helical" evidence="6">
    <location>
        <begin position="251"/>
        <end position="270"/>
    </location>
</feature>
<keyword evidence="4 6" id="KW-0472">Membrane</keyword>
<dbReference type="Pfam" id="PF00892">
    <property type="entry name" value="EamA"/>
    <property type="match status" value="2"/>
</dbReference>
<dbReference type="InterPro" id="IPR050638">
    <property type="entry name" value="AA-Vitamin_Transporters"/>
</dbReference>
<dbReference type="EMBL" id="JAMQOQ010000002">
    <property type="protein sequence ID" value="MDS0293836.1"/>
    <property type="molecule type" value="Genomic_DNA"/>
</dbReference>
<dbReference type="InterPro" id="IPR000620">
    <property type="entry name" value="EamA_dom"/>
</dbReference>
<comment type="subcellular location">
    <subcellularLocation>
        <location evidence="1">Membrane</location>
        <topology evidence="1">Multi-pass membrane protein</topology>
    </subcellularLocation>
</comment>
<dbReference type="PANTHER" id="PTHR32322">
    <property type="entry name" value="INNER MEMBRANE TRANSPORTER"/>
    <property type="match status" value="1"/>
</dbReference>
<feature type="transmembrane region" description="Helical" evidence="6">
    <location>
        <begin position="184"/>
        <end position="204"/>
    </location>
</feature>
<dbReference type="Proteomes" id="UP001254813">
    <property type="component" value="Unassembled WGS sequence"/>
</dbReference>
<feature type="transmembrane region" description="Helical" evidence="6">
    <location>
        <begin position="124"/>
        <end position="142"/>
    </location>
</feature>
<evidence type="ECO:0000256" key="5">
    <source>
        <dbReference type="SAM" id="MobiDB-lite"/>
    </source>
</evidence>
<keyword evidence="2 6" id="KW-0812">Transmembrane</keyword>
<proteinExistence type="predicted"/>
<keyword evidence="3 6" id="KW-1133">Transmembrane helix</keyword>
<dbReference type="InterPro" id="IPR037185">
    <property type="entry name" value="EmrE-like"/>
</dbReference>
<evidence type="ECO:0000256" key="4">
    <source>
        <dbReference type="ARBA" id="ARBA00023136"/>
    </source>
</evidence>
<dbReference type="RefSeq" id="WP_310927692.1">
    <property type="nucleotide sequence ID" value="NZ_JAMQOQ010000002.1"/>
</dbReference>
<feature type="transmembrane region" description="Helical" evidence="6">
    <location>
        <begin position="35"/>
        <end position="55"/>
    </location>
</feature>
<feature type="transmembrane region" description="Helical" evidence="6">
    <location>
        <begin position="276"/>
        <end position="293"/>
    </location>
</feature>
<feature type="domain" description="EamA" evidence="7">
    <location>
        <begin position="153"/>
        <end position="293"/>
    </location>
</feature>
<feature type="region of interest" description="Disordered" evidence="5">
    <location>
        <begin position="298"/>
        <end position="322"/>
    </location>
</feature>
<feature type="transmembrane region" description="Helical" evidence="6">
    <location>
        <begin position="93"/>
        <end position="112"/>
    </location>
</feature>
<reference evidence="8 9" key="1">
    <citation type="submission" date="2022-06" db="EMBL/GenBank/DDBJ databases">
        <title>Halogeometricum sp. a new haloarchaeum isolate from saline soil.</title>
        <authorList>
            <person name="Strakova D."/>
            <person name="Galisteo C."/>
            <person name="Sanchez-Porro C."/>
            <person name="Ventosa A."/>
        </authorList>
    </citation>
    <scope>NUCLEOTIDE SEQUENCE [LARGE SCALE GENOMIC DNA]</scope>
    <source>
        <strain evidence="9">S3BR25-2</strain>
    </source>
</reference>
<evidence type="ECO:0000256" key="3">
    <source>
        <dbReference type="ARBA" id="ARBA00022989"/>
    </source>
</evidence>